<evidence type="ECO:0000313" key="6">
    <source>
        <dbReference type="Proteomes" id="UP000316252"/>
    </source>
</evidence>
<dbReference type="PANTHER" id="PTHR43557:SF4">
    <property type="entry name" value="APOPTOSIS-INDUCING FACTOR 1, MITOCHONDRIAL"/>
    <property type="match status" value="1"/>
</dbReference>
<dbReference type="GO" id="GO:0016174">
    <property type="term" value="F:NAD(P)H oxidase H2O2-forming activity"/>
    <property type="evidence" value="ECO:0007669"/>
    <property type="project" value="TreeGrafter"/>
</dbReference>
<dbReference type="InterPro" id="IPR050446">
    <property type="entry name" value="FAD-oxidoreductase/Apoptosis"/>
</dbReference>
<proteinExistence type="predicted"/>
<feature type="domain" description="FAD/NAD(P)-binding" evidence="4">
    <location>
        <begin position="6"/>
        <end position="299"/>
    </location>
</feature>
<dbReference type="Gene3D" id="3.30.390.30">
    <property type="match status" value="1"/>
</dbReference>
<dbReference type="Pfam" id="PF07992">
    <property type="entry name" value="Pyr_redox_2"/>
    <property type="match status" value="1"/>
</dbReference>
<dbReference type="RefSeq" id="WP_141164499.1">
    <property type="nucleotide sequence ID" value="NZ_VHQG01000004.1"/>
</dbReference>
<organism evidence="5 6">
    <name type="scientific">Schumannella soli</name>
    <dbReference type="NCBI Taxonomy" id="2590779"/>
    <lineage>
        <taxon>Bacteria</taxon>
        <taxon>Bacillati</taxon>
        <taxon>Actinomycetota</taxon>
        <taxon>Actinomycetes</taxon>
        <taxon>Micrococcales</taxon>
        <taxon>Microbacteriaceae</taxon>
        <taxon>Schumannella</taxon>
    </lineage>
</organism>
<protein>
    <submittedName>
        <fullName evidence="5">FAD-dependent oxidoreductase</fullName>
    </submittedName>
</protein>
<dbReference type="SUPFAM" id="SSF51905">
    <property type="entry name" value="FAD/NAD(P)-binding domain"/>
    <property type="match status" value="1"/>
</dbReference>
<evidence type="ECO:0000313" key="5">
    <source>
        <dbReference type="EMBL" id="TPW74868.1"/>
    </source>
</evidence>
<dbReference type="PRINTS" id="PR00368">
    <property type="entry name" value="FADPNR"/>
</dbReference>
<reference evidence="5 6" key="1">
    <citation type="submission" date="2019-06" db="EMBL/GenBank/DDBJ databases">
        <authorList>
            <person name="Li F."/>
        </authorList>
    </citation>
    <scope>NUCLEOTIDE SEQUENCE [LARGE SCALE GENOMIC DNA]</scope>
    <source>
        <strain evidence="5 6">10F1D-1</strain>
    </source>
</reference>
<dbReference type="OrthoDB" id="1145at2"/>
<evidence type="ECO:0000256" key="3">
    <source>
        <dbReference type="ARBA" id="ARBA00023002"/>
    </source>
</evidence>
<evidence type="ECO:0000256" key="2">
    <source>
        <dbReference type="ARBA" id="ARBA00022827"/>
    </source>
</evidence>
<evidence type="ECO:0000256" key="1">
    <source>
        <dbReference type="ARBA" id="ARBA00022630"/>
    </source>
</evidence>
<dbReference type="AlphaFoldDB" id="A0A506Y1N8"/>
<dbReference type="GO" id="GO:0005737">
    <property type="term" value="C:cytoplasm"/>
    <property type="evidence" value="ECO:0007669"/>
    <property type="project" value="TreeGrafter"/>
</dbReference>
<dbReference type="GO" id="GO:0071949">
    <property type="term" value="F:FAD binding"/>
    <property type="evidence" value="ECO:0007669"/>
    <property type="project" value="TreeGrafter"/>
</dbReference>
<keyword evidence="1" id="KW-0285">Flavoprotein</keyword>
<evidence type="ECO:0000259" key="4">
    <source>
        <dbReference type="Pfam" id="PF07992"/>
    </source>
</evidence>
<dbReference type="InterPro" id="IPR016156">
    <property type="entry name" value="FAD/NAD-linked_Rdtase_dimer_sf"/>
</dbReference>
<keyword evidence="2" id="KW-0274">FAD</keyword>
<comment type="caution">
    <text evidence="5">The sequence shown here is derived from an EMBL/GenBank/DDBJ whole genome shotgun (WGS) entry which is preliminary data.</text>
</comment>
<dbReference type="GO" id="GO:0033108">
    <property type="term" value="P:mitochondrial respiratory chain complex assembly"/>
    <property type="evidence" value="ECO:0007669"/>
    <property type="project" value="TreeGrafter"/>
</dbReference>
<keyword evidence="3" id="KW-0560">Oxidoreductase</keyword>
<dbReference type="Proteomes" id="UP000316252">
    <property type="component" value="Unassembled WGS sequence"/>
</dbReference>
<accession>A0A506Y1N8</accession>
<dbReference type="PANTHER" id="PTHR43557">
    <property type="entry name" value="APOPTOSIS-INDUCING FACTOR 1"/>
    <property type="match status" value="1"/>
</dbReference>
<dbReference type="InterPro" id="IPR023753">
    <property type="entry name" value="FAD/NAD-binding_dom"/>
</dbReference>
<dbReference type="EMBL" id="VHQG01000004">
    <property type="protein sequence ID" value="TPW74868.1"/>
    <property type="molecule type" value="Genomic_DNA"/>
</dbReference>
<gene>
    <name evidence="5" type="ORF">FJ657_14975</name>
</gene>
<dbReference type="Gene3D" id="3.50.50.60">
    <property type="entry name" value="FAD/NAD(P)-binding domain"/>
    <property type="match status" value="2"/>
</dbReference>
<name>A0A506Y1N8_9MICO</name>
<dbReference type="GO" id="GO:0012501">
    <property type="term" value="P:programmed cell death"/>
    <property type="evidence" value="ECO:0007669"/>
    <property type="project" value="TreeGrafter"/>
</dbReference>
<keyword evidence="6" id="KW-1185">Reference proteome</keyword>
<dbReference type="SUPFAM" id="SSF55424">
    <property type="entry name" value="FAD/NAD-linked reductases, dimerisation (C-terminal) domain"/>
    <property type="match status" value="1"/>
</dbReference>
<dbReference type="InterPro" id="IPR036188">
    <property type="entry name" value="FAD/NAD-bd_sf"/>
</dbReference>
<sequence length="397" mass="42133">MADTRFDYLIVGGGMVADAAARGIRELDDDGSIGILSADVDPPYTRPALSKKLWTDPDFEWDQVPLNTVEDTGATLRLNIRVTGLDRAEKTVTADDGTSFGYGRLLLATGSVPHELDAPDDERIIHFRSAEDYLRLRGELSPGARVVVVGGGYIGAELAAALVQNQARVTLVHPDEVLGGSTFPSAVATIYEKLFVDGGVSLRGGRRVEQVALDGDALAVHLDDGSALGADLVVAGLGVAPAIALAEESGLEVDDGVVVDARLRTADESVWAAGDIALYPDAILGRTRVEHVDHATESGRAAGRAMAGADETYQHTPFLYSQVFGVRWEAVGALDAQLDTVEDWITPDEQAVVYYLDDGGKPVGVLLWAVEDRTDAARALLADPPATRDQLIGAIRP</sequence>